<name>A0A9D8KFM2_9DELT</name>
<dbReference type="GO" id="GO:0003677">
    <property type="term" value="F:DNA binding"/>
    <property type="evidence" value="ECO:0007669"/>
    <property type="project" value="UniProtKB-KW"/>
</dbReference>
<dbReference type="PROSITE" id="PS01063">
    <property type="entry name" value="SIGMA70_ECF"/>
    <property type="match status" value="1"/>
</dbReference>
<dbReference type="Gene3D" id="1.10.10.10">
    <property type="entry name" value="Winged helix-like DNA-binding domain superfamily/Winged helix DNA-binding domain"/>
    <property type="match status" value="1"/>
</dbReference>
<dbReference type="AlphaFoldDB" id="A0A9D8KFM2"/>
<accession>A0A9D8KFM2</accession>
<proteinExistence type="inferred from homology"/>
<sequence length="199" mass="22859">MKEYDKLEDARLVELVQGGDGRDFEAFEELVRRYERKIYGHSLRLLGNREDAEDVLQETFLNAFRAINGFRGDSSFSTWIYRIATNNALMKLRKSGRVEVEFNDDLPNIIPSEDRAPVGYIDSPVDALLEKELLSELDSAVGKLPEKYRTIFLLRDVEEFSTEETAEILGITESAVKSRLHRARLFLRESLDHLMEGGL</sequence>
<evidence type="ECO:0000259" key="8">
    <source>
        <dbReference type="Pfam" id="PF08281"/>
    </source>
</evidence>
<evidence type="ECO:0000256" key="5">
    <source>
        <dbReference type="ARBA" id="ARBA00023163"/>
    </source>
</evidence>
<dbReference type="InterPro" id="IPR000838">
    <property type="entry name" value="RNA_pol_sigma70_ECF_CS"/>
</dbReference>
<evidence type="ECO:0000256" key="3">
    <source>
        <dbReference type="ARBA" id="ARBA00023082"/>
    </source>
</evidence>
<protein>
    <recommendedName>
        <fullName evidence="6">RNA polymerase sigma factor</fullName>
    </recommendedName>
</protein>
<gene>
    <name evidence="9" type="ORF">JW984_10395</name>
</gene>
<dbReference type="GO" id="GO:0016987">
    <property type="term" value="F:sigma factor activity"/>
    <property type="evidence" value="ECO:0007669"/>
    <property type="project" value="UniProtKB-KW"/>
</dbReference>
<dbReference type="CDD" id="cd06171">
    <property type="entry name" value="Sigma70_r4"/>
    <property type="match status" value="1"/>
</dbReference>
<comment type="similarity">
    <text evidence="1 6">Belongs to the sigma-70 factor family. ECF subfamily.</text>
</comment>
<evidence type="ECO:0000313" key="10">
    <source>
        <dbReference type="Proteomes" id="UP000809273"/>
    </source>
</evidence>
<organism evidence="9 10">
    <name type="scientific">Candidatus Zymogenus saltonus</name>
    <dbReference type="NCBI Taxonomy" id="2844893"/>
    <lineage>
        <taxon>Bacteria</taxon>
        <taxon>Deltaproteobacteria</taxon>
        <taxon>Candidatus Zymogenia</taxon>
        <taxon>Candidatus Zymogeniales</taxon>
        <taxon>Candidatus Zymogenaceae</taxon>
        <taxon>Candidatus Zymogenus</taxon>
    </lineage>
</organism>
<reference evidence="9" key="2">
    <citation type="submission" date="2021-01" db="EMBL/GenBank/DDBJ databases">
        <authorList>
            <person name="Hahn C.R."/>
            <person name="Youssef N.H."/>
            <person name="Elshahed M."/>
        </authorList>
    </citation>
    <scope>NUCLEOTIDE SEQUENCE</scope>
    <source>
        <strain evidence="9">Zod_Metabat.24</strain>
    </source>
</reference>
<dbReference type="InterPro" id="IPR036388">
    <property type="entry name" value="WH-like_DNA-bd_sf"/>
</dbReference>
<keyword evidence="2 6" id="KW-0805">Transcription regulation</keyword>
<feature type="domain" description="RNA polymerase sigma factor 70 region 4 type 2" evidence="8">
    <location>
        <begin position="136"/>
        <end position="187"/>
    </location>
</feature>
<keyword evidence="3 6" id="KW-0731">Sigma factor</keyword>
<comment type="caution">
    <text evidence="9">The sequence shown here is derived from an EMBL/GenBank/DDBJ whole genome shotgun (WGS) entry which is preliminary data.</text>
</comment>
<dbReference type="Pfam" id="PF08281">
    <property type="entry name" value="Sigma70_r4_2"/>
    <property type="match status" value="1"/>
</dbReference>
<evidence type="ECO:0000256" key="6">
    <source>
        <dbReference type="RuleBase" id="RU000716"/>
    </source>
</evidence>
<dbReference type="InterPro" id="IPR039425">
    <property type="entry name" value="RNA_pol_sigma-70-like"/>
</dbReference>
<feature type="domain" description="RNA polymerase sigma-70 region 2" evidence="7">
    <location>
        <begin position="30"/>
        <end position="97"/>
    </location>
</feature>
<dbReference type="InterPro" id="IPR013324">
    <property type="entry name" value="RNA_pol_sigma_r3/r4-like"/>
</dbReference>
<dbReference type="InterPro" id="IPR014284">
    <property type="entry name" value="RNA_pol_sigma-70_dom"/>
</dbReference>
<dbReference type="InterPro" id="IPR013325">
    <property type="entry name" value="RNA_pol_sigma_r2"/>
</dbReference>
<evidence type="ECO:0000256" key="4">
    <source>
        <dbReference type="ARBA" id="ARBA00023125"/>
    </source>
</evidence>
<dbReference type="PANTHER" id="PTHR43133">
    <property type="entry name" value="RNA POLYMERASE ECF-TYPE SIGMA FACTO"/>
    <property type="match status" value="1"/>
</dbReference>
<dbReference type="InterPro" id="IPR013249">
    <property type="entry name" value="RNA_pol_sigma70_r4_t2"/>
</dbReference>
<evidence type="ECO:0000259" key="7">
    <source>
        <dbReference type="Pfam" id="PF04542"/>
    </source>
</evidence>
<dbReference type="Proteomes" id="UP000809273">
    <property type="component" value="Unassembled WGS sequence"/>
</dbReference>
<dbReference type="NCBIfam" id="TIGR02937">
    <property type="entry name" value="sigma70-ECF"/>
    <property type="match status" value="1"/>
</dbReference>
<evidence type="ECO:0000256" key="2">
    <source>
        <dbReference type="ARBA" id="ARBA00023015"/>
    </source>
</evidence>
<dbReference type="EMBL" id="JAFGIX010000053">
    <property type="protein sequence ID" value="MBN1573593.1"/>
    <property type="molecule type" value="Genomic_DNA"/>
</dbReference>
<dbReference type="SUPFAM" id="SSF88946">
    <property type="entry name" value="Sigma2 domain of RNA polymerase sigma factors"/>
    <property type="match status" value="1"/>
</dbReference>
<dbReference type="GO" id="GO:0006352">
    <property type="term" value="P:DNA-templated transcription initiation"/>
    <property type="evidence" value="ECO:0007669"/>
    <property type="project" value="InterPro"/>
</dbReference>
<reference evidence="9" key="1">
    <citation type="journal article" date="2021" name="Environ. Microbiol.">
        <title>Genomic characterization of three novel Desulfobacterota classes expand the metabolic and phylogenetic diversity of the phylum.</title>
        <authorList>
            <person name="Murphy C.L."/>
            <person name="Biggerstaff J."/>
            <person name="Eichhorn A."/>
            <person name="Ewing E."/>
            <person name="Shahan R."/>
            <person name="Soriano D."/>
            <person name="Stewart S."/>
            <person name="VanMol K."/>
            <person name="Walker R."/>
            <person name="Walters P."/>
            <person name="Elshahed M.S."/>
            <person name="Youssef N.H."/>
        </authorList>
    </citation>
    <scope>NUCLEOTIDE SEQUENCE</scope>
    <source>
        <strain evidence="9">Zod_Metabat.24</strain>
    </source>
</reference>
<keyword evidence="4 6" id="KW-0238">DNA-binding</keyword>
<dbReference type="PANTHER" id="PTHR43133:SF51">
    <property type="entry name" value="RNA POLYMERASE SIGMA FACTOR"/>
    <property type="match status" value="1"/>
</dbReference>
<dbReference type="Pfam" id="PF04542">
    <property type="entry name" value="Sigma70_r2"/>
    <property type="match status" value="1"/>
</dbReference>
<dbReference type="SUPFAM" id="SSF88659">
    <property type="entry name" value="Sigma3 and sigma4 domains of RNA polymerase sigma factors"/>
    <property type="match status" value="1"/>
</dbReference>
<evidence type="ECO:0000256" key="1">
    <source>
        <dbReference type="ARBA" id="ARBA00010641"/>
    </source>
</evidence>
<dbReference type="Gene3D" id="1.10.1740.10">
    <property type="match status" value="1"/>
</dbReference>
<keyword evidence="5 6" id="KW-0804">Transcription</keyword>
<dbReference type="InterPro" id="IPR007627">
    <property type="entry name" value="RNA_pol_sigma70_r2"/>
</dbReference>
<evidence type="ECO:0000313" key="9">
    <source>
        <dbReference type="EMBL" id="MBN1573593.1"/>
    </source>
</evidence>